<dbReference type="PANTHER" id="PTHR38111:SF11">
    <property type="entry name" value="TRANSCRIPTION FACTOR DOMAIN-CONTAINING PROTEIN-RELATED"/>
    <property type="match status" value="1"/>
</dbReference>
<organism evidence="3 4">
    <name type="scientific">Sclerotinia borealis (strain F-4128)</name>
    <dbReference type="NCBI Taxonomy" id="1432307"/>
    <lineage>
        <taxon>Eukaryota</taxon>
        <taxon>Fungi</taxon>
        <taxon>Dikarya</taxon>
        <taxon>Ascomycota</taxon>
        <taxon>Pezizomycotina</taxon>
        <taxon>Leotiomycetes</taxon>
        <taxon>Helotiales</taxon>
        <taxon>Sclerotiniaceae</taxon>
        <taxon>Sclerotinia</taxon>
    </lineage>
</organism>
<dbReference type="SMART" id="SM00066">
    <property type="entry name" value="GAL4"/>
    <property type="match status" value="1"/>
</dbReference>
<dbReference type="PANTHER" id="PTHR38111">
    <property type="entry name" value="ZN(2)-C6 FUNGAL-TYPE DOMAIN-CONTAINING PROTEIN-RELATED"/>
    <property type="match status" value="1"/>
</dbReference>
<dbReference type="PROSITE" id="PS50048">
    <property type="entry name" value="ZN2_CY6_FUNGAL_2"/>
    <property type="match status" value="1"/>
</dbReference>
<sequence length="473" mass="53319">MVGVPTSNRCDNCRKRKKKCGEQRPSCAECIRSGWDCPGYPIRWKFMDESARLAKMYSHRKYVYDCDATSIDVIGPDETIVSSRKTSSDMFILEDFEGFSLGIPRFNGDNPLATKLSFCLGCRVKGDLVPLWLLGSFFQYVPGRLGRSSALDDAMSCICSIYCDRSSNEYTASKLICKKYVRALSSLRKCLADEYLRLRSETLCASLLLQMCELVVNVDKGKWGDLVRGTAQLIQRRGVERYKDPFDLGMLESQLSYIVVQSAKSEEDCYLRQSEWRALLTTNSTWPSDSITAKELKSLQLRIELCNLLFELPSVLRDVSSFQKRSGAFLSSFDPFLMDKILGIYINMKAWIHCRVEPHVVSDSFDLTGPQVKYPDMIAAIVDCVANTTLLALDKIICLFCHGNMPAHTIDTFDGPETVEGWYCRAFTAFEFVQSESTLAAKPLEIGLRQFQSSTSSPSSYTAQCAKYSHKAQ</sequence>
<evidence type="ECO:0000313" key="3">
    <source>
        <dbReference type="EMBL" id="ESZ90949.1"/>
    </source>
</evidence>
<dbReference type="AlphaFoldDB" id="W9C7U4"/>
<dbReference type="CDD" id="cd00067">
    <property type="entry name" value="GAL4"/>
    <property type="match status" value="1"/>
</dbReference>
<feature type="domain" description="Zn(2)-C6 fungal-type" evidence="2">
    <location>
        <begin position="9"/>
        <end position="37"/>
    </location>
</feature>
<dbReference type="InterPro" id="IPR001138">
    <property type="entry name" value="Zn2Cys6_DnaBD"/>
</dbReference>
<comment type="caution">
    <text evidence="3">The sequence shown here is derived from an EMBL/GenBank/DDBJ whole genome shotgun (WGS) entry which is preliminary data.</text>
</comment>
<proteinExistence type="predicted"/>
<dbReference type="SUPFAM" id="SSF57701">
    <property type="entry name" value="Zn2/Cys6 DNA-binding domain"/>
    <property type="match status" value="1"/>
</dbReference>
<name>W9C7U4_SCLBF</name>
<dbReference type="Proteomes" id="UP000019487">
    <property type="component" value="Unassembled WGS sequence"/>
</dbReference>
<dbReference type="GO" id="GO:0000981">
    <property type="term" value="F:DNA-binding transcription factor activity, RNA polymerase II-specific"/>
    <property type="evidence" value="ECO:0007669"/>
    <property type="project" value="InterPro"/>
</dbReference>
<dbReference type="GO" id="GO:0008270">
    <property type="term" value="F:zinc ion binding"/>
    <property type="evidence" value="ECO:0007669"/>
    <property type="project" value="InterPro"/>
</dbReference>
<accession>W9C7U4</accession>
<protein>
    <recommendedName>
        <fullName evidence="2">Zn(2)-C6 fungal-type domain-containing protein</fullName>
    </recommendedName>
</protein>
<dbReference type="InterPro" id="IPR053178">
    <property type="entry name" value="Osmoadaptation_assoc"/>
</dbReference>
<evidence type="ECO:0000259" key="2">
    <source>
        <dbReference type="PROSITE" id="PS50048"/>
    </source>
</evidence>
<dbReference type="HOGENOM" id="CLU_045868_0_0_1"/>
<evidence type="ECO:0000256" key="1">
    <source>
        <dbReference type="ARBA" id="ARBA00023242"/>
    </source>
</evidence>
<gene>
    <name evidence="3" type="ORF">SBOR_8667</name>
</gene>
<dbReference type="STRING" id="1432307.W9C7U4"/>
<dbReference type="EMBL" id="AYSA01000559">
    <property type="protein sequence ID" value="ESZ90949.1"/>
    <property type="molecule type" value="Genomic_DNA"/>
</dbReference>
<dbReference type="Pfam" id="PF00172">
    <property type="entry name" value="Zn_clus"/>
    <property type="match status" value="1"/>
</dbReference>
<evidence type="ECO:0000313" key="4">
    <source>
        <dbReference type="Proteomes" id="UP000019487"/>
    </source>
</evidence>
<dbReference type="InterPro" id="IPR036864">
    <property type="entry name" value="Zn2-C6_fun-type_DNA-bd_sf"/>
</dbReference>
<reference evidence="3 4" key="1">
    <citation type="journal article" date="2014" name="Genome Announc.">
        <title>Draft genome sequence of Sclerotinia borealis, a psychrophilic plant pathogenic fungus.</title>
        <authorList>
            <person name="Mardanov A.V."/>
            <person name="Beletsky A.V."/>
            <person name="Kadnikov V.V."/>
            <person name="Ignatov A.N."/>
            <person name="Ravin N.V."/>
        </authorList>
    </citation>
    <scope>NUCLEOTIDE SEQUENCE [LARGE SCALE GENOMIC DNA]</scope>
    <source>
        <strain evidence="4">F-4157</strain>
    </source>
</reference>
<dbReference type="OrthoDB" id="4314040at2759"/>
<keyword evidence="1" id="KW-0539">Nucleus</keyword>
<keyword evidence="4" id="KW-1185">Reference proteome</keyword>
<dbReference type="Gene3D" id="4.10.240.10">
    <property type="entry name" value="Zn(2)-C6 fungal-type DNA-binding domain"/>
    <property type="match status" value="1"/>
</dbReference>